<name>A0A3S4L542_9STRE</name>
<proteinExistence type="predicted"/>
<dbReference type="Pfam" id="PF25164">
    <property type="entry name" value="CoiA_N"/>
    <property type="match status" value="1"/>
</dbReference>
<dbReference type="Pfam" id="PF06054">
    <property type="entry name" value="CoiA_nuc"/>
    <property type="match status" value="1"/>
</dbReference>
<feature type="domain" description="Competence protein CoiA-like N-terminal" evidence="2">
    <location>
        <begin position="20"/>
        <end position="57"/>
    </location>
</feature>
<organism evidence="3 4">
    <name type="scientific">Streptococcus viridans</name>
    <dbReference type="NCBI Taxonomy" id="78535"/>
    <lineage>
        <taxon>Bacteria</taxon>
        <taxon>Bacillati</taxon>
        <taxon>Bacillota</taxon>
        <taxon>Bacilli</taxon>
        <taxon>Lactobacillales</taxon>
        <taxon>Streptococcaceae</taxon>
        <taxon>Streptococcus</taxon>
    </lineage>
</organism>
<feature type="domain" description="Competence protein CoiA nuclease-like" evidence="1">
    <location>
        <begin position="62"/>
        <end position="183"/>
    </location>
</feature>
<accession>A0A3S4L542</accession>
<dbReference type="EMBL" id="LR134266">
    <property type="protein sequence ID" value="VED66909.1"/>
    <property type="molecule type" value="Genomic_DNA"/>
</dbReference>
<evidence type="ECO:0000259" key="1">
    <source>
        <dbReference type="Pfam" id="PF06054"/>
    </source>
</evidence>
<dbReference type="Proteomes" id="UP000270025">
    <property type="component" value="Chromosome"/>
</dbReference>
<evidence type="ECO:0000313" key="3">
    <source>
        <dbReference type="EMBL" id="VED66909.1"/>
    </source>
</evidence>
<evidence type="ECO:0000259" key="2">
    <source>
        <dbReference type="Pfam" id="PF25164"/>
    </source>
</evidence>
<reference evidence="3 4" key="1">
    <citation type="submission" date="2018-12" db="EMBL/GenBank/DDBJ databases">
        <authorList>
            <consortium name="Pathogen Informatics"/>
        </authorList>
    </citation>
    <scope>NUCLEOTIDE SEQUENCE [LARGE SCALE GENOMIC DNA]</scope>
    <source>
        <strain evidence="3 4">NCTC3166</strain>
    </source>
</reference>
<keyword evidence="4" id="KW-1185">Reference proteome</keyword>
<gene>
    <name evidence="3" type="primary">coiA</name>
    <name evidence="3" type="ORF">NCTC3166_00722</name>
</gene>
<protein>
    <submittedName>
        <fullName evidence="3">Competence protein CoiA</fullName>
    </submittedName>
</protein>
<sequence>MFIAADAKQQRWNCLEKVPMRRDGPFVCLLCGKEVRLKKGRVMRPHFAHVNLEACPFHHETESPEHLELKLELYRWAKQNTQAEVESPLQVLQQIADVLLPDQKIALEVQCSSLSMERLKERSDAYRMHGYQVYWLLGKNLWLKKSLSALQEGFVYFSQNRGFHLWELDLEQQEVRLHYLIHQDLRGRLHYRTQHFPFYGGSLLEVLRTPYAQQGLQRMTVPLDRQFKDYLRQQLYYRHPKWMALQEQLYLKGKHLLDLDLESFYPLCRPLKSSRFIQIKGDWRSYYQNFMTYYLQTGMKATQTLYSPRFYQNWKA</sequence>
<dbReference type="PIRSF" id="PIRSF007487">
    <property type="entry name" value="Competence-induced_CoiA_bac"/>
    <property type="match status" value="1"/>
</dbReference>
<dbReference type="InterPro" id="IPR010330">
    <property type="entry name" value="CoiA_nuc"/>
</dbReference>
<dbReference type="AlphaFoldDB" id="A0A3S4L542"/>
<evidence type="ECO:0000313" key="4">
    <source>
        <dbReference type="Proteomes" id="UP000270025"/>
    </source>
</evidence>
<dbReference type="RefSeq" id="WP_126404004.1">
    <property type="nucleotide sequence ID" value="NZ_LR134266.1"/>
</dbReference>
<dbReference type="InterPro" id="IPR057253">
    <property type="entry name" value="CoiA-like_N"/>
</dbReference>
<dbReference type="KEGG" id="svf:NCTC3166_00722"/>
<dbReference type="InterPro" id="IPR021176">
    <property type="entry name" value="Competence-induced_CoiA"/>
</dbReference>